<keyword evidence="4" id="KW-0496">Mitochondrion</keyword>
<protein>
    <recommendedName>
        <fullName evidence="4">Prohibitin</fullName>
    </recommendedName>
</protein>
<evidence type="ECO:0000256" key="4">
    <source>
        <dbReference type="RuleBase" id="RU366048"/>
    </source>
</evidence>
<comment type="caution">
    <text evidence="5">The sequence shown here is derived from an EMBL/GenBank/DDBJ whole genome shotgun (WGS) entry which is preliminary data.</text>
</comment>
<gene>
    <name evidence="5" type="ORF">M0R45_031094</name>
</gene>
<dbReference type="GO" id="GO:0005743">
    <property type="term" value="C:mitochondrial inner membrane"/>
    <property type="evidence" value="ECO:0007669"/>
    <property type="project" value="UniProtKB-SubCell"/>
</dbReference>
<evidence type="ECO:0000313" key="6">
    <source>
        <dbReference type="Proteomes" id="UP001457282"/>
    </source>
</evidence>
<reference evidence="5 6" key="1">
    <citation type="journal article" date="2023" name="G3 (Bethesda)">
        <title>A chromosome-length genome assembly and annotation of blackberry (Rubus argutus, cv. 'Hillquist').</title>
        <authorList>
            <person name="Bruna T."/>
            <person name="Aryal R."/>
            <person name="Dudchenko O."/>
            <person name="Sargent D.J."/>
            <person name="Mead D."/>
            <person name="Buti M."/>
            <person name="Cavallini A."/>
            <person name="Hytonen T."/>
            <person name="Andres J."/>
            <person name="Pham M."/>
            <person name="Weisz D."/>
            <person name="Mascagni F."/>
            <person name="Usai G."/>
            <person name="Natali L."/>
            <person name="Bassil N."/>
            <person name="Fernandez G.E."/>
            <person name="Lomsadze A."/>
            <person name="Armour M."/>
            <person name="Olukolu B."/>
            <person name="Poorten T."/>
            <person name="Britton C."/>
            <person name="Davik J."/>
            <person name="Ashrafi H."/>
            <person name="Aiden E.L."/>
            <person name="Borodovsky M."/>
            <person name="Worthington M."/>
        </authorList>
    </citation>
    <scope>NUCLEOTIDE SEQUENCE [LARGE SCALE GENOMIC DNA]</scope>
    <source>
        <strain evidence="5">PI 553951</strain>
    </source>
</reference>
<comment type="subcellular location">
    <subcellularLocation>
        <location evidence="1">Membrane</location>
    </subcellularLocation>
    <subcellularLocation>
        <location evidence="4">Mitochondrion inner membrane</location>
    </subcellularLocation>
</comment>
<keyword evidence="4" id="KW-0999">Mitochondrion inner membrane</keyword>
<keyword evidence="3" id="KW-0472">Membrane</keyword>
<dbReference type="GO" id="GO:0007005">
    <property type="term" value="P:mitochondrion organization"/>
    <property type="evidence" value="ECO:0007669"/>
    <property type="project" value="TreeGrafter"/>
</dbReference>
<evidence type="ECO:0000256" key="3">
    <source>
        <dbReference type="ARBA" id="ARBA00023136"/>
    </source>
</evidence>
<keyword evidence="6" id="KW-1185">Reference proteome</keyword>
<organism evidence="5 6">
    <name type="scientific">Rubus argutus</name>
    <name type="common">Southern blackberry</name>
    <dbReference type="NCBI Taxonomy" id="59490"/>
    <lineage>
        <taxon>Eukaryota</taxon>
        <taxon>Viridiplantae</taxon>
        <taxon>Streptophyta</taxon>
        <taxon>Embryophyta</taxon>
        <taxon>Tracheophyta</taxon>
        <taxon>Spermatophyta</taxon>
        <taxon>Magnoliopsida</taxon>
        <taxon>eudicotyledons</taxon>
        <taxon>Gunneridae</taxon>
        <taxon>Pentapetalae</taxon>
        <taxon>rosids</taxon>
        <taxon>fabids</taxon>
        <taxon>Rosales</taxon>
        <taxon>Rosaceae</taxon>
        <taxon>Rosoideae</taxon>
        <taxon>Rosoideae incertae sedis</taxon>
        <taxon>Rubus</taxon>
    </lineage>
</organism>
<dbReference type="EMBL" id="JBEDUW010000006">
    <property type="protein sequence ID" value="KAK9922639.1"/>
    <property type="molecule type" value="Genomic_DNA"/>
</dbReference>
<dbReference type="PANTHER" id="PTHR23222:SF1">
    <property type="entry name" value="PROHIBITIN-2"/>
    <property type="match status" value="1"/>
</dbReference>
<comment type="similarity">
    <text evidence="2 4">Belongs to the prohibitin family.</text>
</comment>
<sequence length="76" mass="8779">MPPTLVSLIHSNRLTAEILQYDNYILKISHINVYPEGTHLIIPWFERPVIYDVRARPHLVESTSSSRDLQLVKIGL</sequence>
<evidence type="ECO:0000256" key="1">
    <source>
        <dbReference type="ARBA" id="ARBA00004370"/>
    </source>
</evidence>
<dbReference type="PANTHER" id="PTHR23222">
    <property type="entry name" value="PROHIBITIN"/>
    <property type="match status" value="1"/>
</dbReference>
<dbReference type="Proteomes" id="UP001457282">
    <property type="component" value="Unassembled WGS sequence"/>
</dbReference>
<accession>A0AAW1WFF7</accession>
<dbReference type="InterPro" id="IPR000163">
    <property type="entry name" value="Prohibitin"/>
</dbReference>
<name>A0AAW1WFF7_RUBAR</name>
<proteinExistence type="inferred from homology"/>
<evidence type="ECO:0000256" key="2">
    <source>
        <dbReference type="ARBA" id="ARBA00009658"/>
    </source>
</evidence>
<dbReference type="AlphaFoldDB" id="A0AAW1WFF7"/>
<evidence type="ECO:0000313" key="5">
    <source>
        <dbReference type="EMBL" id="KAK9922639.1"/>
    </source>
</evidence>